<evidence type="ECO:0000259" key="17">
    <source>
        <dbReference type="Pfam" id="PF04116"/>
    </source>
</evidence>
<dbReference type="GO" id="GO:0050479">
    <property type="term" value="F:glyceryl-ether monooxygenase activity"/>
    <property type="evidence" value="ECO:0007669"/>
    <property type="project" value="UniProtKB-EC"/>
</dbReference>
<reference evidence="19 20" key="1">
    <citation type="submission" date="2020-06" db="EMBL/GenBank/DDBJ databases">
        <authorList>
            <consortium name="Wellcome Sanger Institute Data Sharing"/>
        </authorList>
    </citation>
    <scope>NUCLEOTIDE SEQUENCE [LARGE SCALE GENOMIC DNA]</scope>
</reference>
<comment type="cofactor">
    <cofactor evidence="1">
        <name>Fe cation</name>
        <dbReference type="ChEBI" id="CHEBI:24875"/>
    </cofactor>
</comment>
<dbReference type="PANTHER" id="PTHR21624">
    <property type="entry name" value="STEROL DESATURASE-RELATED PROTEIN"/>
    <property type="match status" value="1"/>
</dbReference>
<evidence type="ECO:0000256" key="5">
    <source>
        <dbReference type="ARBA" id="ARBA00022989"/>
    </source>
</evidence>
<comment type="function">
    <text evidence="10">Glyceryl-ether monooxygenase that cleaves the O-alkyl bond of ether lipids. Ether lipids are essential components of brain membranes.</text>
</comment>
<dbReference type="GO" id="GO:0005506">
    <property type="term" value="F:iron ion binding"/>
    <property type="evidence" value="ECO:0007669"/>
    <property type="project" value="InterPro"/>
</dbReference>
<evidence type="ECO:0000256" key="1">
    <source>
        <dbReference type="ARBA" id="ARBA00001962"/>
    </source>
</evidence>
<evidence type="ECO:0000256" key="2">
    <source>
        <dbReference type="ARBA" id="ARBA00004477"/>
    </source>
</evidence>
<dbReference type="GeneID" id="114790389"/>
<dbReference type="AlphaFoldDB" id="A0AAY4ENG0"/>
<evidence type="ECO:0000256" key="14">
    <source>
        <dbReference type="ARBA" id="ARBA00041444"/>
    </source>
</evidence>
<evidence type="ECO:0000256" key="10">
    <source>
        <dbReference type="ARBA" id="ARBA00037122"/>
    </source>
</evidence>
<evidence type="ECO:0000256" key="12">
    <source>
        <dbReference type="ARBA" id="ARBA00039026"/>
    </source>
</evidence>
<feature type="domain" description="Alkylglycerol monooxygenase C-terminal" evidence="18">
    <location>
        <begin position="334"/>
        <end position="419"/>
    </location>
</feature>
<keyword evidence="9 16" id="KW-0472">Membrane</keyword>
<dbReference type="Proteomes" id="UP000694580">
    <property type="component" value="Chromosome 5"/>
</dbReference>
<dbReference type="GO" id="GO:0008610">
    <property type="term" value="P:lipid biosynthetic process"/>
    <property type="evidence" value="ECO:0007669"/>
    <property type="project" value="InterPro"/>
</dbReference>
<dbReference type="InterPro" id="IPR051689">
    <property type="entry name" value="Sterol_desaturase/TMEM195"/>
</dbReference>
<dbReference type="InterPro" id="IPR056853">
    <property type="entry name" value="AGMP_C"/>
</dbReference>
<comment type="subcellular location">
    <subcellularLocation>
        <location evidence="2">Endoplasmic reticulum membrane</location>
        <topology evidence="2">Multi-pass membrane protein</topology>
    </subcellularLocation>
</comment>
<evidence type="ECO:0000256" key="13">
    <source>
        <dbReference type="ARBA" id="ARBA00040992"/>
    </source>
</evidence>
<protein>
    <recommendedName>
        <fullName evidence="13">Alkylglycerol monooxygenase</fullName>
        <ecNumber evidence="12">1.14.16.5</ecNumber>
    </recommendedName>
    <alternativeName>
        <fullName evidence="14">Transmembrane protein 195</fullName>
    </alternativeName>
</protein>
<accession>A0AAY4ENG0</accession>
<dbReference type="GO" id="GO:0006643">
    <property type="term" value="P:membrane lipid metabolic process"/>
    <property type="evidence" value="ECO:0007669"/>
    <property type="project" value="TreeGrafter"/>
</dbReference>
<evidence type="ECO:0000313" key="20">
    <source>
        <dbReference type="Proteomes" id="UP000694580"/>
    </source>
</evidence>
<evidence type="ECO:0000256" key="9">
    <source>
        <dbReference type="ARBA" id="ARBA00023136"/>
    </source>
</evidence>
<dbReference type="GeneTree" id="ENSGT00440000033807"/>
<dbReference type="EC" id="1.14.16.5" evidence="12"/>
<evidence type="ECO:0000256" key="8">
    <source>
        <dbReference type="ARBA" id="ARBA00023098"/>
    </source>
</evidence>
<gene>
    <name evidence="19" type="primary">AGMO</name>
</gene>
<evidence type="ECO:0000256" key="15">
    <source>
        <dbReference type="ARBA" id="ARBA00047556"/>
    </source>
</evidence>
<keyword evidence="7" id="KW-0408">Iron</keyword>
<dbReference type="Pfam" id="PF24858">
    <property type="entry name" value="AGMP_C"/>
    <property type="match status" value="1"/>
</dbReference>
<dbReference type="Pfam" id="PF04116">
    <property type="entry name" value="FA_hydroxylase"/>
    <property type="match status" value="1"/>
</dbReference>
<evidence type="ECO:0000256" key="7">
    <source>
        <dbReference type="ARBA" id="ARBA00023004"/>
    </source>
</evidence>
<evidence type="ECO:0000256" key="11">
    <source>
        <dbReference type="ARBA" id="ARBA00038190"/>
    </source>
</evidence>
<dbReference type="GO" id="GO:0005789">
    <property type="term" value="C:endoplasmic reticulum membrane"/>
    <property type="evidence" value="ECO:0007669"/>
    <property type="project" value="UniProtKB-SubCell"/>
</dbReference>
<evidence type="ECO:0000313" key="19">
    <source>
        <dbReference type="Ensembl" id="ENSDCDP00010058731.1"/>
    </source>
</evidence>
<comment type="similarity">
    <text evidence="11">Belongs to the sterol desaturase family. TMEM195 subfamily.</text>
</comment>
<feature type="transmembrane region" description="Helical" evidence="16">
    <location>
        <begin position="363"/>
        <end position="381"/>
    </location>
</feature>
<evidence type="ECO:0000256" key="16">
    <source>
        <dbReference type="SAM" id="Phobius"/>
    </source>
</evidence>
<organism evidence="19 20">
    <name type="scientific">Denticeps clupeoides</name>
    <name type="common">denticle herring</name>
    <dbReference type="NCBI Taxonomy" id="299321"/>
    <lineage>
        <taxon>Eukaryota</taxon>
        <taxon>Metazoa</taxon>
        <taxon>Chordata</taxon>
        <taxon>Craniata</taxon>
        <taxon>Vertebrata</taxon>
        <taxon>Euteleostomi</taxon>
        <taxon>Actinopterygii</taxon>
        <taxon>Neopterygii</taxon>
        <taxon>Teleostei</taxon>
        <taxon>Clupei</taxon>
        <taxon>Clupeiformes</taxon>
        <taxon>Denticipitoidei</taxon>
        <taxon>Denticipitidae</taxon>
        <taxon>Denticeps</taxon>
    </lineage>
</organism>
<dbReference type="PANTHER" id="PTHR21624:SF1">
    <property type="entry name" value="ALKYLGLYCEROL MONOOXYGENASE"/>
    <property type="match status" value="1"/>
</dbReference>
<feature type="domain" description="Fatty acid hydroxylase" evidence="17">
    <location>
        <begin position="116"/>
        <end position="247"/>
    </location>
</feature>
<evidence type="ECO:0000256" key="3">
    <source>
        <dbReference type="ARBA" id="ARBA00022692"/>
    </source>
</evidence>
<dbReference type="RefSeq" id="XP_028836251.1">
    <property type="nucleotide sequence ID" value="XM_028980418.1"/>
</dbReference>
<sequence>MAMARRDGGFFQGARIMFYLVTPNETSFPREDDVPKYVQEATPFFIGLILLEMLAGWLKTGRSVGSVSDGTTSISAGMVSRLPHLFIRSLEVSTYVYFWENFHVLELPWDSAWTWWLGFLGVDFCYYWVHRCAHELNILWAAHQVHHSSDYYNLSTALRQSVTQQCASWIFYLPLALVMPPSVFAVHVQFNLLYQFWIHTEVVRDLGPLEWVLNTPSHHRVHHGRNPYCIDKNYGGTLIIWDRLFGTFAPESEKVVYGLVHPVHSFDILSVQFHYYPYVWRKYWRAKGLVHKLSAIFKGPSWRPGLPRLGDRSEVPKVTGKEVPLDSLWSPATQAYVTAHFFLLLGVYNDLFASKAMLSQMTVLLVTSYVFFSLTSLGYIIDQRPNASIVETLRCALMMLLQRYGFIRPLVASLSVPIEAFTSLSMLYWAVQSGSHLMVGKRKQQ</sequence>
<feature type="transmembrane region" description="Helical" evidence="16">
    <location>
        <begin position="406"/>
        <end position="431"/>
    </location>
</feature>
<reference evidence="19" key="3">
    <citation type="submission" date="2025-09" db="UniProtKB">
        <authorList>
            <consortium name="Ensembl"/>
        </authorList>
    </citation>
    <scope>IDENTIFICATION</scope>
</reference>
<keyword evidence="4" id="KW-0256">Endoplasmic reticulum</keyword>
<dbReference type="Ensembl" id="ENSDCDT00010069436.1">
    <property type="protein sequence ID" value="ENSDCDP00010058731.1"/>
    <property type="gene ID" value="ENSDCDG00010032975.1"/>
</dbReference>
<evidence type="ECO:0000259" key="18">
    <source>
        <dbReference type="Pfam" id="PF24858"/>
    </source>
</evidence>
<evidence type="ECO:0000256" key="6">
    <source>
        <dbReference type="ARBA" id="ARBA00023002"/>
    </source>
</evidence>
<keyword evidence="5 16" id="KW-1133">Transmembrane helix</keyword>
<proteinExistence type="inferred from homology"/>
<dbReference type="InterPro" id="IPR006694">
    <property type="entry name" value="Fatty_acid_hydroxylase"/>
</dbReference>
<keyword evidence="20" id="KW-1185">Reference proteome</keyword>
<reference evidence="19" key="2">
    <citation type="submission" date="2025-08" db="UniProtKB">
        <authorList>
            <consortium name="Ensembl"/>
        </authorList>
    </citation>
    <scope>IDENTIFICATION</scope>
</reference>
<evidence type="ECO:0000256" key="4">
    <source>
        <dbReference type="ARBA" id="ARBA00022824"/>
    </source>
</evidence>
<comment type="catalytic activity">
    <reaction evidence="15">
        <text>1-O-(1,2-saturated-alkyl)-sn-glycerol + (6R)-L-erythro-5,6,7,8-tetrahydrobiopterin + O2 = a 1-(1-hydroxyalkyl)-sn-glycerol + (6R)-L-erythro-6,7-dihydrobiopterin + H2O</text>
        <dbReference type="Rhea" id="RHEA:36255"/>
        <dbReference type="ChEBI" id="CHEBI:15377"/>
        <dbReference type="ChEBI" id="CHEBI:15379"/>
        <dbReference type="ChEBI" id="CHEBI:43120"/>
        <dbReference type="ChEBI" id="CHEBI:59560"/>
        <dbReference type="ChEBI" id="CHEBI:73418"/>
        <dbReference type="ChEBI" id="CHEBI:83957"/>
        <dbReference type="EC" id="1.14.16.5"/>
    </reaction>
</comment>
<keyword evidence="3 16" id="KW-0812">Transmembrane</keyword>
<keyword evidence="6" id="KW-0560">Oxidoreductase</keyword>
<name>A0AAY4ENG0_9TELE</name>
<keyword evidence="8" id="KW-0443">Lipid metabolism</keyword>